<evidence type="ECO:0000313" key="2">
    <source>
        <dbReference type="EMBL" id="MXQ54652.1"/>
    </source>
</evidence>
<proteinExistence type="predicted"/>
<reference evidence="2 3" key="1">
    <citation type="submission" date="2019-12" db="EMBL/GenBank/DDBJ databases">
        <title>Whole-genome analyses of novel actinobacteria.</title>
        <authorList>
            <person name="Sahin N."/>
            <person name="Saygin H."/>
        </authorList>
    </citation>
    <scope>NUCLEOTIDE SEQUENCE [LARGE SCALE GENOMIC DNA]</scope>
    <source>
        <strain evidence="2 3">KC615</strain>
    </source>
</reference>
<dbReference type="Proteomes" id="UP000430692">
    <property type="component" value="Unassembled WGS sequence"/>
</dbReference>
<dbReference type="AlphaFoldDB" id="A0A6I4W306"/>
<comment type="caution">
    <text evidence="2">The sequence shown here is derived from an EMBL/GenBank/DDBJ whole genome shotgun (WGS) entry which is preliminary data.</text>
</comment>
<keyword evidence="3" id="KW-1185">Reference proteome</keyword>
<feature type="chain" id="PRO_5039521016" evidence="1">
    <location>
        <begin position="18"/>
        <end position="196"/>
    </location>
</feature>
<dbReference type="Pfam" id="PF14172">
    <property type="entry name" value="DUF4309"/>
    <property type="match status" value="1"/>
</dbReference>
<evidence type="ECO:0000256" key="1">
    <source>
        <dbReference type="SAM" id="SignalP"/>
    </source>
</evidence>
<dbReference type="InterPro" id="IPR025453">
    <property type="entry name" value="DUF4309"/>
</dbReference>
<organism evidence="2 3">
    <name type="scientific">Shimazuella alba</name>
    <dbReference type="NCBI Taxonomy" id="2690964"/>
    <lineage>
        <taxon>Bacteria</taxon>
        <taxon>Bacillati</taxon>
        <taxon>Bacillota</taxon>
        <taxon>Bacilli</taxon>
        <taxon>Bacillales</taxon>
        <taxon>Thermoactinomycetaceae</taxon>
        <taxon>Shimazuella</taxon>
    </lineage>
</organism>
<dbReference type="RefSeq" id="WP_160801997.1">
    <property type="nucleotide sequence ID" value="NZ_WUUL01000008.1"/>
</dbReference>
<dbReference type="PROSITE" id="PS51257">
    <property type="entry name" value="PROKAR_LIPOPROTEIN"/>
    <property type="match status" value="1"/>
</dbReference>
<sequence>MKIKCKFLVLTASTAIALLSVGCSSSGMEANKKENTTVQANENQKQQISVSPKHKQLILEAKELAKQGKIVTTKDLQPIGSLTIIDIKKLWGNPDVEDSKSEFKFAEYKSKQTIFHYQTKEIVSMDTTDKRYKEITDAEIEQILGVPQMSGPEDGGSYTYEIGNYNLQFIFNCHGTCVDTGKPTPKVVRMSIFPKD</sequence>
<name>A0A6I4W306_9BACL</name>
<dbReference type="EMBL" id="WUUL01000008">
    <property type="protein sequence ID" value="MXQ54652.1"/>
    <property type="molecule type" value="Genomic_DNA"/>
</dbReference>
<accession>A0A6I4W306</accession>
<gene>
    <name evidence="2" type="ORF">GSM42_13185</name>
</gene>
<keyword evidence="1" id="KW-0732">Signal</keyword>
<feature type="signal peptide" evidence="1">
    <location>
        <begin position="1"/>
        <end position="17"/>
    </location>
</feature>
<evidence type="ECO:0000313" key="3">
    <source>
        <dbReference type="Proteomes" id="UP000430692"/>
    </source>
</evidence>
<protein>
    <submittedName>
        <fullName evidence="2">DUF4309 domain-containing protein</fullName>
    </submittedName>
</protein>